<evidence type="ECO:0000256" key="3">
    <source>
        <dbReference type="ARBA" id="ARBA00023027"/>
    </source>
</evidence>
<dbReference type="EMBL" id="RQHU01000005">
    <property type="protein sequence ID" value="TGN16407.1"/>
    <property type="molecule type" value="Genomic_DNA"/>
</dbReference>
<dbReference type="PANTHER" id="PTHR43622">
    <property type="entry name" value="3-DEHYDROQUINATE SYNTHASE"/>
    <property type="match status" value="1"/>
</dbReference>
<evidence type="ECO:0000313" key="8">
    <source>
        <dbReference type="EMBL" id="TGN16407.1"/>
    </source>
</evidence>
<dbReference type="NCBIfam" id="NF004852">
    <property type="entry name" value="PRK06203.1"/>
    <property type="match status" value="1"/>
</dbReference>
<evidence type="ECO:0000256" key="2">
    <source>
        <dbReference type="ARBA" id="ARBA00022605"/>
    </source>
</evidence>
<keyword evidence="9" id="KW-1185">Reference proteome</keyword>
<dbReference type="InterPro" id="IPR056179">
    <property type="entry name" value="DHQS_C"/>
</dbReference>
<dbReference type="PANTHER" id="PTHR43622:SF7">
    <property type="entry name" value="3-DEHYDROQUINATE SYNTHASE, CHLOROPLASTIC"/>
    <property type="match status" value="1"/>
</dbReference>
<accession>A0A6H3NU99</accession>
<comment type="cofactor">
    <cofactor evidence="1">
        <name>NAD(+)</name>
        <dbReference type="ChEBI" id="CHEBI:57540"/>
    </cofactor>
</comment>
<evidence type="ECO:0000313" key="9">
    <source>
        <dbReference type="Proteomes" id="UP000297649"/>
    </source>
</evidence>
<dbReference type="CDD" id="cd08198">
    <property type="entry name" value="DHQS-like"/>
    <property type="match status" value="1"/>
</dbReference>
<dbReference type="OrthoDB" id="9806583at2"/>
<dbReference type="Pfam" id="PF01761">
    <property type="entry name" value="DHQ_synthase"/>
    <property type="match status" value="1"/>
</dbReference>
<keyword evidence="2" id="KW-0028">Amino-acid biosynthesis</keyword>
<keyword evidence="5 8" id="KW-0456">Lyase</keyword>
<proteinExistence type="predicted"/>
<comment type="caution">
    <text evidence="8">The sequence shown here is derived from an EMBL/GenBank/DDBJ whole genome shotgun (WGS) entry which is preliminary data.</text>
</comment>
<dbReference type="Proteomes" id="UP000297649">
    <property type="component" value="Unassembled WGS sequence"/>
</dbReference>
<organism evidence="8 9">
    <name type="scientific">Leptospira bandrabouensis</name>
    <dbReference type="NCBI Taxonomy" id="2484903"/>
    <lineage>
        <taxon>Bacteria</taxon>
        <taxon>Pseudomonadati</taxon>
        <taxon>Spirochaetota</taxon>
        <taxon>Spirochaetia</taxon>
        <taxon>Leptospirales</taxon>
        <taxon>Leptospiraceae</taxon>
        <taxon>Leptospira</taxon>
    </lineage>
</organism>
<feature type="domain" description="3-dehydroquinate synthase N-terminal" evidence="6">
    <location>
        <begin position="88"/>
        <end position="201"/>
    </location>
</feature>
<evidence type="ECO:0000259" key="7">
    <source>
        <dbReference type="Pfam" id="PF24621"/>
    </source>
</evidence>
<evidence type="ECO:0000256" key="4">
    <source>
        <dbReference type="ARBA" id="ARBA00023141"/>
    </source>
</evidence>
<dbReference type="EC" id="4.2.3.4" evidence="8"/>
<dbReference type="RefSeq" id="WP_135746018.1">
    <property type="nucleotide sequence ID" value="NZ_JAIZBL010000003.1"/>
</dbReference>
<feature type="domain" description="3-dehydroquinate synthase C-terminal" evidence="7">
    <location>
        <begin position="203"/>
        <end position="327"/>
    </location>
</feature>
<dbReference type="InterPro" id="IPR050071">
    <property type="entry name" value="Dehydroquinate_synthase"/>
</dbReference>
<reference evidence="8" key="1">
    <citation type="journal article" date="2019" name="PLoS Negl. Trop. Dis.">
        <title>Revisiting the worldwide diversity of Leptospira species in the environment.</title>
        <authorList>
            <person name="Vincent A.T."/>
            <person name="Schiettekatte O."/>
            <person name="Bourhy P."/>
            <person name="Veyrier F.J."/>
            <person name="Picardeau M."/>
        </authorList>
    </citation>
    <scope>NUCLEOTIDE SEQUENCE [LARGE SCALE GENOMIC DNA]</scope>
    <source>
        <strain evidence="8">201601109</strain>
    </source>
</reference>
<name>A0A6H3NU99_9LEPT</name>
<dbReference type="AlphaFoldDB" id="A0A6H3NU99"/>
<dbReference type="GO" id="GO:0003856">
    <property type="term" value="F:3-dehydroquinate synthase activity"/>
    <property type="evidence" value="ECO:0007669"/>
    <property type="project" value="UniProtKB-EC"/>
</dbReference>
<gene>
    <name evidence="8" type="ORF">EHR08_09165</name>
</gene>
<sequence>MNEDSFFPLFSEFQITYRYKVYFTKDIFQKDNPVLKNFFISEIKQGLVKKVMVVFDERLIHYHPNLVSEIKNYFQGLESFIQLTGDIIPIPGGEECKNNQNLWESLVNAVNTHGVDRHSYILAIGGGAVLDLVGYVAAVSHRGIRLVRIPTTVLSQNDSGVGVKNSINFQGKKNFLGTFAPPVAVFNDLQFLESLDDRDWRSGMAEAIKVALIKDKDFFHWIESNASELLNRNLDTMAYLIHRCAKLHMDHIASGDPFEFGSSRPLDFGHWSAHKLEYLTQFSLRHGEAVAIGIALDTVYSYQKQFLSQDDCLRILSLLKTLGFVVYHPMLSDGEKQNLFLGLEEFREHLGGRLTIVLLAEIGKSLEVHEMDFKTIDTSVNFLKTYL</sequence>
<dbReference type="GO" id="GO:0008652">
    <property type="term" value="P:amino acid biosynthetic process"/>
    <property type="evidence" value="ECO:0007669"/>
    <property type="project" value="UniProtKB-KW"/>
</dbReference>
<evidence type="ECO:0000256" key="5">
    <source>
        <dbReference type="ARBA" id="ARBA00023239"/>
    </source>
</evidence>
<keyword evidence="4" id="KW-0057">Aromatic amino acid biosynthesis</keyword>
<dbReference type="SUPFAM" id="SSF56796">
    <property type="entry name" value="Dehydroquinate synthase-like"/>
    <property type="match status" value="1"/>
</dbReference>
<evidence type="ECO:0000256" key="1">
    <source>
        <dbReference type="ARBA" id="ARBA00001911"/>
    </source>
</evidence>
<dbReference type="Pfam" id="PF24621">
    <property type="entry name" value="DHQS_C"/>
    <property type="match status" value="1"/>
</dbReference>
<evidence type="ECO:0000259" key="6">
    <source>
        <dbReference type="Pfam" id="PF01761"/>
    </source>
</evidence>
<keyword evidence="3" id="KW-0520">NAD</keyword>
<dbReference type="InterPro" id="IPR030960">
    <property type="entry name" value="DHQS/DOIS_N"/>
</dbReference>
<dbReference type="Gene3D" id="3.40.50.1970">
    <property type="match status" value="1"/>
</dbReference>
<dbReference type="GO" id="GO:0009073">
    <property type="term" value="P:aromatic amino acid family biosynthetic process"/>
    <property type="evidence" value="ECO:0007669"/>
    <property type="project" value="UniProtKB-KW"/>
</dbReference>
<protein>
    <submittedName>
        <fullName evidence="8">3-dehydroquinate synthase</fullName>
        <ecNumber evidence="8">4.2.3.4</ecNumber>
    </submittedName>
</protein>
<dbReference type="Gene3D" id="1.20.1090.10">
    <property type="entry name" value="Dehydroquinate synthase-like - alpha domain"/>
    <property type="match status" value="1"/>
</dbReference>